<dbReference type="AlphaFoldDB" id="A0AB34KWG5"/>
<feature type="transmembrane region" description="Helical" evidence="14">
    <location>
        <begin position="141"/>
        <end position="162"/>
    </location>
</feature>
<evidence type="ECO:0000256" key="3">
    <source>
        <dbReference type="ARBA" id="ARBA00011964"/>
    </source>
</evidence>
<dbReference type="Pfam" id="PF05208">
    <property type="entry name" value="ALG3"/>
    <property type="match status" value="1"/>
</dbReference>
<feature type="transmembrane region" description="Helical" evidence="14">
    <location>
        <begin position="381"/>
        <end position="401"/>
    </location>
</feature>
<keyword evidence="8 14" id="KW-0256">Endoplasmic reticulum</keyword>
<dbReference type="Proteomes" id="UP000803884">
    <property type="component" value="Unassembled WGS sequence"/>
</dbReference>
<name>A0AB34KWG5_9PEZI</name>
<keyword evidence="6 14" id="KW-0808">Transferase</keyword>
<keyword evidence="10 14" id="KW-0472">Membrane</keyword>
<keyword evidence="9 14" id="KW-1133">Transmembrane helix</keyword>
<dbReference type="GO" id="GO:0052925">
    <property type="term" value="F:dol-P-Man:Man(5)GlcNAc(2)-PP-Dol alpha-1,3-mannosyltransferase activity"/>
    <property type="evidence" value="ECO:0007669"/>
    <property type="project" value="UniProtKB-EC"/>
</dbReference>
<gene>
    <name evidence="15" type="ORF">WHR41_03961</name>
</gene>
<dbReference type="InterPro" id="IPR007873">
    <property type="entry name" value="Glycosyltransferase_ALG3"/>
</dbReference>
<evidence type="ECO:0000256" key="7">
    <source>
        <dbReference type="ARBA" id="ARBA00022692"/>
    </source>
</evidence>
<evidence type="ECO:0000256" key="4">
    <source>
        <dbReference type="ARBA" id="ARBA00015561"/>
    </source>
</evidence>
<evidence type="ECO:0000256" key="13">
    <source>
        <dbReference type="ARBA" id="ARBA00093457"/>
    </source>
</evidence>
<evidence type="ECO:0000256" key="1">
    <source>
        <dbReference type="ARBA" id="ARBA00004477"/>
    </source>
</evidence>
<evidence type="ECO:0000313" key="16">
    <source>
        <dbReference type="Proteomes" id="UP000803884"/>
    </source>
</evidence>
<dbReference type="EC" id="2.4.1.258" evidence="3 14"/>
<evidence type="ECO:0000256" key="9">
    <source>
        <dbReference type="ARBA" id="ARBA00022989"/>
    </source>
</evidence>
<feature type="transmembrane region" description="Helical" evidence="14">
    <location>
        <begin position="203"/>
        <end position="223"/>
    </location>
</feature>
<protein>
    <recommendedName>
        <fullName evidence="4 14">Dol-P-Man:Man(5)GlcNAc(2)-PP-Dol alpha-1,3-mannosyltransferase</fullName>
        <ecNumber evidence="3 14">2.4.1.258</ecNumber>
    </recommendedName>
    <alternativeName>
        <fullName evidence="14">Dol-P-Man-dependent alpha(1-3)-mannosyltransferase</fullName>
    </alternativeName>
</protein>
<evidence type="ECO:0000256" key="10">
    <source>
        <dbReference type="ARBA" id="ARBA00023136"/>
    </source>
</evidence>
<evidence type="ECO:0000256" key="5">
    <source>
        <dbReference type="ARBA" id="ARBA00022676"/>
    </source>
</evidence>
<dbReference type="EMBL" id="JAAQHG020000010">
    <property type="protein sequence ID" value="KAL1587494.1"/>
    <property type="molecule type" value="Genomic_DNA"/>
</dbReference>
<proteinExistence type="inferred from homology"/>
<keyword evidence="5 14" id="KW-0328">Glycosyltransferase</keyword>
<evidence type="ECO:0000256" key="12">
    <source>
        <dbReference type="ARBA" id="ARBA00049506"/>
    </source>
</evidence>
<comment type="caution">
    <text evidence="15">The sequence shown here is derived from an EMBL/GenBank/DDBJ whole genome shotgun (WGS) entry which is preliminary data.</text>
</comment>
<dbReference type="GO" id="GO:0005789">
    <property type="term" value="C:endoplasmic reticulum membrane"/>
    <property type="evidence" value="ECO:0007669"/>
    <property type="project" value="UniProtKB-SubCell"/>
</dbReference>
<keyword evidence="16" id="KW-1185">Reference proteome</keyword>
<evidence type="ECO:0000256" key="14">
    <source>
        <dbReference type="RuleBase" id="RU364047"/>
    </source>
</evidence>
<feature type="transmembrane region" description="Helical" evidence="14">
    <location>
        <begin position="317"/>
        <end position="338"/>
    </location>
</feature>
<comment type="pathway">
    <text evidence="2 14">Protein modification; protein glycosylation.</text>
</comment>
<accession>A0AB34KWG5</accession>
<evidence type="ECO:0000256" key="8">
    <source>
        <dbReference type="ARBA" id="ARBA00022824"/>
    </source>
</evidence>
<reference evidence="15 16" key="1">
    <citation type="journal article" date="2020" name="Microbiol. Resour. Announc.">
        <title>Draft Genome Sequence of a Cladosporium Species Isolated from the Mesophotic Ascidian Didemnum maculosum.</title>
        <authorList>
            <person name="Gioti A."/>
            <person name="Siaperas R."/>
            <person name="Nikolaivits E."/>
            <person name="Le Goff G."/>
            <person name="Ouazzani J."/>
            <person name="Kotoulas G."/>
            <person name="Topakas E."/>
        </authorList>
    </citation>
    <scope>NUCLEOTIDE SEQUENCE [LARGE SCALE GENOMIC DNA]</scope>
    <source>
        <strain evidence="15 16">TM138-S3</strain>
    </source>
</reference>
<evidence type="ECO:0000313" key="15">
    <source>
        <dbReference type="EMBL" id="KAL1587494.1"/>
    </source>
</evidence>
<evidence type="ECO:0000256" key="11">
    <source>
        <dbReference type="ARBA" id="ARBA00044743"/>
    </source>
</evidence>
<comment type="function">
    <text evidence="11 14">Dol-P-Man:Man(5)GlcNAc(2)-PP-Dol alpha-1,3-mannosyltransferase that operates in the biosynthetic pathway of dolichol-linked oligosaccharides, the glycan precursors employed in protein asparagine (N)-glycosylation. The assembly of dolichol-linked oligosaccharides begins on the cytosolic side of the endoplasmic reticulum membrane and finishes in its lumen. The sequential addition of sugars to dolichol pyrophosphate produces dolichol-linked oligosaccharides containing fourteen sugars, including two GlcNAcs, nine mannoses and three glucoses. Once assembled, the oligosaccharide is transferred from the lipid to nascent proteins by oligosaccharyltransferases. In the lumen of the endoplasmic reticulum, adds the first dolichyl beta-D-mannosyl phosphate derived mannose in an alpha-1,3 linkage to Man(5)GlcNAc(2)-PP-dolichol to produce Man(6)GlcNAc(2)-PP-dolichol.</text>
</comment>
<evidence type="ECO:0000256" key="2">
    <source>
        <dbReference type="ARBA" id="ARBA00004922"/>
    </source>
</evidence>
<dbReference type="RefSeq" id="XP_069230599.1">
    <property type="nucleotide sequence ID" value="XM_069372567.1"/>
</dbReference>
<keyword evidence="7 14" id="KW-0812">Transmembrane</keyword>
<feature type="transmembrane region" description="Helical" evidence="14">
    <location>
        <begin position="101"/>
        <end position="121"/>
    </location>
</feature>
<dbReference type="GeneID" id="96005405"/>
<comment type="catalytic activity">
    <reaction evidence="12 14">
        <text>an alpha-D-Man-(1-&gt;2)-alpha-D-Man-(1-&gt;2)-alpha-D-Man-(1-&gt;3)-[alpha-D-Man-(1-&gt;6)]-beta-D-Man-(1-&gt;4)-beta-D-GlcNAc-(1-&gt;4)-alpha-D-GlcNAc-diphospho-di-trans,poly-cis-dolichol + a di-trans,poly-cis-dolichyl beta-D-mannosyl phosphate = an alpha-D-Man-(1-&gt;2)-alpha-D-Man-(1-&gt;2)-alpha-D-Man-(1-&gt;3)-[alpha-D-Man-(1-&gt;3)-alpha-D-Man-(1-&gt;6)]-beta-D-Man-(1-&gt;4)-beta-D-GlcNAc-(1-&gt;4)-alpha-D-GlcNAc-diphospho-di-trans,poly-cis-dolichol + a di-trans,poly-cis-dolichyl phosphate + H(+)</text>
        <dbReference type="Rhea" id="RHEA:29527"/>
        <dbReference type="Rhea" id="RHEA-COMP:19498"/>
        <dbReference type="Rhea" id="RHEA-COMP:19501"/>
        <dbReference type="Rhea" id="RHEA-COMP:19516"/>
        <dbReference type="Rhea" id="RHEA-COMP:19517"/>
        <dbReference type="ChEBI" id="CHEBI:15378"/>
        <dbReference type="ChEBI" id="CHEBI:57683"/>
        <dbReference type="ChEBI" id="CHEBI:58211"/>
        <dbReference type="ChEBI" id="CHEBI:132515"/>
        <dbReference type="ChEBI" id="CHEBI:132516"/>
        <dbReference type="EC" id="2.4.1.258"/>
    </reaction>
    <physiologicalReaction direction="left-to-right" evidence="12 14">
        <dbReference type="Rhea" id="RHEA:29528"/>
    </physiologicalReaction>
</comment>
<sequence>MNLIRQGLAIAQNPKHNTWINPLLLLSDAALGLLIIQKIPYTEIDWVAYMDQIRLYLSGERTYTLLTGSTGPLVYPGLHVYLYRLLYALTSSGTDIRLAQYLFLALYLLTLAVVLSAYRSAGAPPWVLPLLVLSKRLHSVFVLRLFNDCFAAAGLWAAVACWQRRWWGVGAVVFSLGVGVKMSVLLAAPAVGVVLWLGAGREAAVRAGVVMGAVQVLLGYEFLAVNPRAYLSRAFELSRVFMFKWTVNWRFVGEEVFLSRGFSLALLGLHAALLLAFLHYRWLKPAGISLFGVKHMLLQPPSKLEQERISRRVTPDYVMTTVLTAMMIGCLCARSLHYQFYAYIAWSTPFLLWRAGLHPVAVYVIWAAQEVAWNVYPSTDLSSVVVVGCLAVTVAAGWRASTNVTATAVKKEKASRKREHVE</sequence>
<organism evidence="15 16">
    <name type="scientific">Cladosporium halotolerans</name>
    <dbReference type="NCBI Taxonomy" id="1052096"/>
    <lineage>
        <taxon>Eukaryota</taxon>
        <taxon>Fungi</taxon>
        <taxon>Dikarya</taxon>
        <taxon>Ascomycota</taxon>
        <taxon>Pezizomycotina</taxon>
        <taxon>Dothideomycetes</taxon>
        <taxon>Dothideomycetidae</taxon>
        <taxon>Cladosporiales</taxon>
        <taxon>Cladosporiaceae</taxon>
        <taxon>Cladosporium</taxon>
    </lineage>
</organism>
<comment type="similarity">
    <text evidence="13">Belongs to the glycosyltransferase ALG3 family.</text>
</comment>
<feature type="transmembrane region" description="Helical" evidence="14">
    <location>
        <begin position="257"/>
        <end position="280"/>
    </location>
</feature>
<feature type="transmembrane region" description="Helical" evidence="14">
    <location>
        <begin position="169"/>
        <end position="197"/>
    </location>
</feature>
<dbReference type="PANTHER" id="PTHR12646">
    <property type="entry name" value="NOT56 - RELATED"/>
    <property type="match status" value="1"/>
</dbReference>
<feature type="transmembrane region" description="Helical" evidence="14">
    <location>
        <begin position="350"/>
        <end position="369"/>
    </location>
</feature>
<evidence type="ECO:0000256" key="6">
    <source>
        <dbReference type="ARBA" id="ARBA00022679"/>
    </source>
</evidence>
<comment type="subcellular location">
    <subcellularLocation>
        <location evidence="1 14">Endoplasmic reticulum membrane</location>
        <topology evidence="1 14">Multi-pass membrane protein</topology>
    </subcellularLocation>
</comment>
<dbReference type="PANTHER" id="PTHR12646:SF0">
    <property type="entry name" value="DOL-P-MAN:MAN(5)GLCNAC(2)-PP-DOL ALPHA-1,3-MANNOSYLTRANSFERASE"/>
    <property type="match status" value="1"/>
</dbReference>